<evidence type="ECO:0000256" key="1">
    <source>
        <dbReference type="SAM" id="MobiDB-lite"/>
    </source>
</evidence>
<dbReference type="Proteomes" id="UP000620104">
    <property type="component" value="Unassembled WGS sequence"/>
</dbReference>
<protein>
    <submittedName>
        <fullName evidence="2">Uncharacterized protein</fullName>
    </submittedName>
</protein>
<feature type="region of interest" description="Disordered" evidence="1">
    <location>
        <begin position="249"/>
        <end position="337"/>
    </location>
</feature>
<comment type="caution">
    <text evidence="2">The sequence shown here is derived from an EMBL/GenBank/DDBJ whole genome shotgun (WGS) entry which is preliminary data.</text>
</comment>
<dbReference type="EMBL" id="BLZA01000013">
    <property type="protein sequence ID" value="GHJ85585.1"/>
    <property type="molecule type" value="Genomic_DNA"/>
</dbReference>
<organism evidence="2 3">
    <name type="scientific">Naganishia liquefaciens</name>
    <dbReference type="NCBI Taxonomy" id="104408"/>
    <lineage>
        <taxon>Eukaryota</taxon>
        <taxon>Fungi</taxon>
        <taxon>Dikarya</taxon>
        <taxon>Basidiomycota</taxon>
        <taxon>Agaricomycotina</taxon>
        <taxon>Tremellomycetes</taxon>
        <taxon>Filobasidiales</taxon>
        <taxon>Filobasidiaceae</taxon>
        <taxon>Naganishia</taxon>
    </lineage>
</organism>
<evidence type="ECO:0000313" key="3">
    <source>
        <dbReference type="Proteomes" id="UP000620104"/>
    </source>
</evidence>
<dbReference type="OrthoDB" id="10612205at2759"/>
<name>A0A8H3YDL7_9TREE</name>
<reference evidence="2" key="1">
    <citation type="submission" date="2020-07" db="EMBL/GenBank/DDBJ databases">
        <title>Draft Genome Sequence of a Deep-Sea Yeast, Naganishia (Cryptococcus) liquefaciens strain N6.</title>
        <authorList>
            <person name="Han Y.W."/>
            <person name="Kajitani R."/>
            <person name="Morimoto H."/>
            <person name="Parhat M."/>
            <person name="Tsubouchi H."/>
            <person name="Bakenova O."/>
            <person name="Ogata M."/>
            <person name="Argunhan B."/>
            <person name="Aoki R."/>
            <person name="Kajiwara S."/>
            <person name="Itoh T."/>
            <person name="Iwasaki H."/>
        </authorList>
    </citation>
    <scope>NUCLEOTIDE SEQUENCE</scope>
    <source>
        <strain evidence="2">N6</strain>
    </source>
</reference>
<dbReference type="AlphaFoldDB" id="A0A8H3YDL7"/>
<proteinExistence type="predicted"/>
<keyword evidence="3" id="KW-1185">Reference proteome</keyword>
<evidence type="ECO:0000313" key="2">
    <source>
        <dbReference type="EMBL" id="GHJ85585.1"/>
    </source>
</evidence>
<accession>A0A8H3YDL7</accession>
<gene>
    <name evidence="2" type="ORF">NliqN6_1987</name>
</gene>
<sequence length="591" mass="64801">MVLVLFDPTRTARTHPPVNACLVDPDDVDELAQVLYPRSDDKHAINHILGIMGTAKGVMAFARSVAHDDDITSAFHCVTTTQKRTVIFRSRHETYLVAVFAADKDIPDAVIKDAVRAAWDAATLLFGAEPWSEAASEWWRRWEARVHESGLNRGGLPAWISGGDLGDTETLDFAEASNEVADQLATLQDETARSTGCDAISCYAIALQPNSTTVRFGARLGQTPPSAAHPALNHYLIDLIQSAQPPIRAVPTGRDRTRSASPDKSTHHASKWTTLSLGAASIPFFPSGSRQTPHPPPATTPKAKGNSIASWLGFGMSNIPSPDQPPSIDVTSNDKFDPRTTTLNVPVLDEALETPEPMRTHWQVQPVFLFSPTEVLSPQSDDAESSERGLRKCAMAYTIHSLLLVAVILDAHDQSPEDLEAQLNTHTETQADAQSALSGLARAFEIPVVRPKKSFAVSLDQNAPAPHYIRHSHGYYDRLISHWTAHEIVCPVSRKEYTSASTTARPRREITVDNLGLSARQTLISIDGAREVFARTANDVWVAARRVPDEAMNRNARVWAADEAYMVVSAKETSIVDVEYQLRRILETAQD</sequence>